<organism evidence="2 3">
    <name type="scientific">Plectosphaerella cucumerina</name>
    <dbReference type="NCBI Taxonomy" id="40658"/>
    <lineage>
        <taxon>Eukaryota</taxon>
        <taxon>Fungi</taxon>
        <taxon>Dikarya</taxon>
        <taxon>Ascomycota</taxon>
        <taxon>Pezizomycotina</taxon>
        <taxon>Sordariomycetes</taxon>
        <taxon>Hypocreomycetidae</taxon>
        <taxon>Glomerellales</taxon>
        <taxon>Plectosphaerellaceae</taxon>
        <taxon>Plectosphaerella</taxon>
    </lineage>
</organism>
<comment type="caution">
    <text evidence="2">The sequence shown here is derived from an EMBL/GenBank/DDBJ whole genome shotgun (WGS) entry which is preliminary data.</text>
</comment>
<feature type="region of interest" description="Disordered" evidence="1">
    <location>
        <begin position="150"/>
        <end position="178"/>
    </location>
</feature>
<dbReference type="EMBL" id="JAGPXD010000001">
    <property type="protein sequence ID" value="KAH7374891.1"/>
    <property type="molecule type" value="Genomic_DNA"/>
</dbReference>
<keyword evidence="3" id="KW-1185">Reference proteome</keyword>
<evidence type="ECO:0000313" key="3">
    <source>
        <dbReference type="Proteomes" id="UP000813385"/>
    </source>
</evidence>
<protein>
    <submittedName>
        <fullName evidence="2">Uncharacterized protein</fullName>
    </submittedName>
</protein>
<evidence type="ECO:0000256" key="1">
    <source>
        <dbReference type="SAM" id="MobiDB-lite"/>
    </source>
</evidence>
<gene>
    <name evidence="2" type="ORF">B0T11DRAFT_269324</name>
</gene>
<name>A0A8K0TUG2_9PEZI</name>
<evidence type="ECO:0000313" key="2">
    <source>
        <dbReference type="EMBL" id="KAH7374891.1"/>
    </source>
</evidence>
<dbReference type="AlphaFoldDB" id="A0A8K0TUG2"/>
<proteinExistence type="predicted"/>
<accession>A0A8K0TUG2</accession>
<dbReference type="Proteomes" id="UP000813385">
    <property type="component" value="Unassembled WGS sequence"/>
</dbReference>
<sequence>MPGLPTAGSASADRAGLGSFWQVSRPPGRHVDAREAAAGRQHVSRLLLLQTEEGRPSLSSCPRHARLRPRAEHRPTRRVSRPARRGEDCLARCPGRPRQRLEWPQHTSRSTRRARGSVSRPRAFEFLFSSFLRLWALGHTLNAAASPRWTHTGRKMSDGGEGRTRNRTMDRARSSSASMTAVRGQLNWVGEVLERADRWFSFGGPTWPAGGGAVHLRMSRSARPRLHATTAHGG</sequence>
<feature type="region of interest" description="Disordered" evidence="1">
    <location>
        <begin position="54"/>
        <end position="95"/>
    </location>
</feature>
<feature type="compositionally biased region" description="Basic and acidic residues" evidence="1">
    <location>
        <begin position="155"/>
        <end position="173"/>
    </location>
</feature>
<reference evidence="2" key="1">
    <citation type="journal article" date="2021" name="Nat. Commun.">
        <title>Genetic determinants of endophytism in the Arabidopsis root mycobiome.</title>
        <authorList>
            <person name="Mesny F."/>
            <person name="Miyauchi S."/>
            <person name="Thiergart T."/>
            <person name="Pickel B."/>
            <person name="Atanasova L."/>
            <person name="Karlsson M."/>
            <person name="Huettel B."/>
            <person name="Barry K.W."/>
            <person name="Haridas S."/>
            <person name="Chen C."/>
            <person name="Bauer D."/>
            <person name="Andreopoulos W."/>
            <person name="Pangilinan J."/>
            <person name="LaButti K."/>
            <person name="Riley R."/>
            <person name="Lipzen A."/>
            <person name="Clum A."/>
            <person name="Drula E."/>
            <person name="Henrissat B."/>
            <person name="Kohler A."/>
            <person name="Grigoriev I.V."/>
            <person name="Martin F.M."/>
            <person name="Hacquard S."/>
        </authorList>
    </citation>
    <scope>NUCLEOTIDE SEQUENCE</scope>
    <source>
        <strain evidence="2">MPI-CAGE-AT-0016</strain>
    </source>
</reference>